<reference evidence="2 3" key="1">
    <citation type="submission" date="2023-08" db="EMBL/GenBank/DDBJ databases">
        <authorList>
            <person name="Palmer J.M."/>
        </authorList>
    </citation>
    <scope>NUCLEOTIDE SEQUENCE [LARGE SCALE GENOMIC DNA]</scope>
    <source>
        <strain evidence="2 3">TWF481</strain>
    </source>
</reference>
<sequence length="132" mass="14734">MDPEEQLIINEDAGTYERVSLNTWRRLSDGDIIRIATPDRELPLPSETLLFWHHYVWQILGSSALNKPSLAEGAIPGSGGSPQSTGSPKRRKLAGRTRSPLVAAPRTYDGSYESDEDDYSFPCGSNVYWYTD</sequence>
<evidence type="ECO:0000313" key="3">
    <source>
        <dbReference type="Proteomes" id="UP001370758"/>
    </source>
</evidence>
<feature type="region of interest" description="Disordered" evidence="1">
    <location>
        <begin position="70"/>
        <end position="120"/>
    </location>
</feature>
<dbReference type="AlphaFoldDB" id="A0AAV9W4E8"/>
<keyword evidence="3" id="KW-1185">Reference proteome</keyword>
<dbReference type="Proteomes" id="UP001370758">
    <property type="component" value="Unassembled WGS sequence"/>
</dbReference>
<protein>
    <recommendedName>
        <fullName evidence="4">HNH nuclease domain-containing protein</fullName>
    </recommendedName>
</protein>
<evidence type="ECO:0008006" key="4">
    <source>
        <dbReference type="Google" id="ProtNLM"/>
    </source>
</evidence>
<gene>
    <name evidence="2" type="ORF">TWF481_009281</name>
</gene>
<comment type="caution">
    <text evidence="2">The sequence shown here is derived from an EMBL/GenBank/DDBJ whole genome shotgun (WGS) entry which is preliminary data.</text>
</comment>
<proteinExistence type="predicted"/>
<evidence type="ECO:0000313" key="2">
    <source>
        <dbReference type="EMBL" id="KAK6501443.1"/>
    </source>
</evidence>
<evidence type="ECO:0000256" key="1">
    <source>
        <dbReference type="SAM" id="MobiDB-lite"/>
    </source>
</evidence>
<name>A0AAV9W4E8_9PEZI</name>
<accession>A0AAV9W4E8</accession>
<dbReference type="EMBL" id="JAVHJL010000006">
    <property type="protein sequence ID" value="KAK6501443.1"/>
    <property type="molecule type" value="Genomic_DNA"/>
</dbReference>
<organism evidence="2 3">
    <name type="scientific">Arthrobotrys musiformis</name>
    <dbReference type="NCBI Taxonomy" id="47236"/>
    <lineage>
        <taxon>Eukaryota</taxon>
        <taxon>Fungi</taxon>
        <taxon>Dikarya</taxon>
        <taxon>Ascomycota</taxon>
        <taxon>Pezizomycotina</taxon>
        <taxon>Orbiliomycetes</taxon>
        <taxon>Orbiliales</taxon>
        <taxon>Orbiliaceae</taxon>
        <taxon>Arthrobotrys</taxon>
    </lineage>
</organism>